<sequence length="230" mass="25072">MKKKINTKFVNMLLLASFFLLLTSCSEDEVSTNARVKLVVNTTSNTSGTQLRSSIQNQLNFSSGYITIREVVFDGENQSTNQSISRSHEQIASVNYQTGAISPELIVTVPGGLYSNVNLGIELQDDTSNPSVVIEGSYTNSNNEELPIRFEFNSGEVFEANAQTVMINNNADIVGKITFDAISWFSTVTAEQLDSAILTNGVIVISSTSNTEIFSIVADKLDVDTEAVFE</sequence>
<gene>
    <name evidence="2" type="ORF">ACFQ1U_04225</name>
</gene>
<organism evidence="2 3">
    <name type="scientific">Tenacibaculum geojense</name>
    <dbReference type="NCBI Taxonomy" id="915352"/>
    <lineage>
        <taxon>Bacteria</taxon>
        <taxon>Pseudomonadati</taxon>
        <taxon>Bacteroidota</taxon>
        <taxon>Flavobacteriia</taxon>
        <taxon>Flavobacteriales</taxon>
        <taxon>Flavobacteriaceae</taxon>
        <taxon>Tenacibaculum</taxon>
    </lineage>
</organism>
<keyword evidence="1" id="KW-0732">Signal</keyword>
<accession>A0ABW3JSW9</accession>
<evidence type="ECO:0000313" key="2">
    <source>
        <dbReference type="EMBL" id="MFD0992402.1"/>
    </source>
</evidence>
<reference evidence="3" key="1">
    <citation type="journal article" date="2019" name="Int. J. Syst. Evol. Microbiol.">
        <title>The Global Catalogue of Microorganisms (GCM) 10K type strain sequencing project: providing services to taxonomists for standard genome sequencing and annotation.</title>
        <authorList>
            <consortium name="The Broad Institute Genomics Platform"/>
            <consortium name="The Broad Institute Genome Sequencing Center for Infectious Disease"/>
            <person name="Wu L."/>
            <person name="Ma J."/>
        </authorList>
    </citation>
    <scope>NUCLEOTIDE SEQUENCE [LARGE SCALE GENOMIC DNA]</scope>
    <source>
        <strain evidence="3">CCUG 60527</strain>
    </source>
</reference>
<protein>
    <recommendedName>
        <fullName evidence="4">Lipoprotein</fullName>
    </recommendedName>
</protein>
<dbReference type="RefSeq" id="WP_386105654.1">
    <property type="nucleotide sequence ID" value="NZ_JBHTJR010000022.1"/>
</dbReference>
<evidence type="ECO:0000256" key="1">
    <source>
        <dbReference type="SAM" id="SignalP"/>
    </source>
</evidence>
<evidence type="ECO:0008006" key="4">
    <source>
        <dbReference type="Google" id="ProtNLM"/>
    </source>
</evidence>
<evidence type="ECO:0000313" key="3">
    <source>
        <dbReference type="Proteomes" id="UP001597062"/>
    </source>
</evidence>
<comment type="caution">
    <text evidence="2">The sequence shown here is derived from an EMBL/GenBank/DDBJ whole genome shotgun (WGS) entry which is preliminary data.</text>
</comment>
<dbReference type="Proteomes" id="UP001597062">
    <property type="component" value="Unassembled WGS sequence"/>
</dbReference>
<dbReference type="EMBL" id="JBHTJR010000022">
    <property type="protein sequence ID" value="MFD0992402.1"/>
    <property type="molecule type" value="Genomic_DNA"/>
</dbReference>
<keyword evidence="3" id="KW-1185">Reference proteome</keyword>
<feature type="signal peptide" evidence="1">
    <location>
        <begin position="1"/>
        <end position="26"/>
    </location>
</feature>
<proteinExistence type="predicted"/>
<name>A0ABW3JSW9_9FLAO</name>
<feature type="chain" id="PRO_5046990730" description="Lipoprotein" evidence="1">
    <location>
        <begin position="27"/>
        <end position="230"/>
    </location>
</feature>
<dbReference type="PROSITE" id="PS51257">
    <property type="entry name" value="PROKAR_LIPOPROTEIN"/>
    <property type="match status" value="1"/>
</dbReference>